<proteinExistence type="predicted"/>
<keyword evidence="1 2" id="KW-0238">DNA-binding</keyword>
<organism evidence="4 5">
    <name type="scientific">Pseudomonas putida</name>
    <name type="common">Arthrobacter siderocapsulatus</name>
    <dbReference type="NCBI Taxonomy" id="303"/>
    <lineage>
        <taxon>Bacteria</taxon>
        <taxon>Pseudomonadati</taxon>
        <taxon>Pseudomonadota</taxon>
        <taxon>Gammaproteobacteria</taxon>
        <taxon>Pseudomonadales</taxon>
        <taxon>Pseudomonadaceae</taxon>
        <taxon>Pseudomonas</taxon>
    </lineage>
</organism>
<dbReference type="Pfam" id="PF25872">
    <property type="entry name" value="HTH_77"/>
    <property type="match status" value="1"/>
</dbReference>
<dbReference type="PANTHER" id="PTHR47691:SF3">
    <property type="entry name" value="HTH-TYPE TRANSCRIPTIONAL REGULATOR RV0890C-RELATED"/>
    <property type="match status" value="1"/>
</dbReference>
<dbReference type="InterPro" id="IPR003593">
    <property type="entry name" value="AAA+_ATPase"/>
</dbReference>
<dbReference type="InterPro" id="IPR027417">
    <property type="entry name" value="P-loop_NTPase"/>
</dbReference>
<dbReference type="InterPro" id="IPR049945">
    <property type="entry name" value="AAA_22"/>
</dbReference>
<accession>A0A3M8TDV9</accession>
<dbReference type="PANTHER" id="PTHR47691">
    <property type="entry name" value="REGULATOR-RELATED"/>
    <property type="match status" value="1"/>
</dbReference>
<dbReference type="GO" id="GO:0003677">
    <property type="term" value="F:DNA binding"/>
    <property type="evidence" value="ECO:0007669"/>
    <property type="project" value="UniProtKB-UniRule"/>
</dbReference>
<evidence type="ECO:0000256" key="1">
    <source>
        <dbReference type="ARBA" id="ARBA00023125"/>
    </source>
</evidence>
<dbReference type="SMART" id="SM00382">
    <property type="entry name" value="AAA"/>
    <property type="match status" value="1"/>
</dbReference>
<dbReference type="GO" id="GO:0016887">
    <property type="term" value="F:ATP hydrolysis activity"/>
    <property type="evidence" value="ECO:0007669"/>
    <property type="project" value="InterPro"/>
</dbReference>
<dbReference type="InterPro" id="IPR036388">
    <property type="entry name" value="WH-like_DNA-bd_sf"/>
</dbReference>
<gene>
    <name evidence="4" type="ORF">EFK07_10435</name>
</gene>
<dbReference type="SUPFAM" id="SSF52540">
    <property type="entry name" value="P-loop containing nucleoside triphosphate hydrolases"/>
    <property type="match status" value="1"/>
</dbReference>
<dbReference type="PROSITE" id="PS51755">
    <property type="entry name" value="OMPR_PHOB"/>
    <property type="match status" value="1"/>
</dbReference>
<evidence type="ECO:0000259" key="3">
    <source>
        <dbReference type="PROSITE" id="PS51755"/>
    </source>
</evidence>
<dbReference type="Gene3D" id="1.10.10.10">
    <property type="entry name" value="Winged helix-like DNA-binding domain superfamily/Winged helix DNA-binding domain"/>
    <property type="match status" value="1"/>
</dbReference>
<dbReference type="Gene3D" id="3.40.50.300">
    <property type="entry name" value="P-loop containing nucleotide triphosphate hydrolases"/>
    <property type="match status" value="1"/>
</dbReference>
<evidence type="ECO:0000313" key="5">
    <source>
        <dbReference type="Proteomes" id="UP000278162"/>
    </source>
</evidence>
<dbReference type="CDD" id="cd00383">
    <property type="entry name" value="trans_reg_C"/>
    <property type="match status" value="1"/>
</dbReference>
<dbReference type="InterPro" id="IPR001867">
    <property type="entry name" value="OmpR/PhoB-type_DNA-bd"/>
</dbReference>
<evidence type="ECO:0000256" key="2">
    <source>
        <dbReference type="PROSITE-ProRule" id="PRU01091"/>
    </source>
</evidence>
<dbReference type="PRINTS" id="PR00364">
    <property type="entry name" value="DISEASERSIST"/>
</dbReference>
<comment type="caution">
    <text evidence="4">The sequence shown here is derived from an EMBL/GenBank/DDBJ whole genome shotgun (WGS) entry which is preliminary data.</text>
</comment>
<dbReference type="Proteomes" id="UP000278162">
    <property type="component" value="Unassembled WGS sequence"/>
</dbReference>
<dbReference type="AlphaFoldDB" id="A0A3M8TDV9"/>
<evidence type="ECO:0000313" key="4">
    <source>
        <dbReference type="EMBL" id="RNF90116.1"/>
    </source>
</evidence>
<dbReference type="Pfam" id="PF13401">
    <property type="entry name" value="AAA_22"/>
    <property type="match status" value="1"/>
</dbReference>
<dbReference type="GO" id="GO:0006355">
    <property type="term" value="P:regulation of DNA-templated transcription"/>
    <property type="evidence" value="ECO:0007669"/>
    <property type="project" value="InterPro"/>
</dbReference>
<dbReference type="SUPFAM" id="SSF46894">
    <property type="entry name" value="C-terminal effector domain of the bipartite response regulators"/>
    <property type="match status" value="1"/>
</dbReference>
<dbReference type="Pfam" id="PF00486">
    <property type="entry name" value="Trans_reg_C"/>
    <property type="match status" value="1"/>
</dbReference>
<protein>
    <recommendedName>
        <fullName evidence="3">OmpR/PhoB-type domain-containing protein</fullName>
    </recommendedName>
</protein>
<dbReference type="InterPro" id="IPR058852">
    <property type="entry name" value="HTH_77"/>
</dbReference>
<sequence length="945" mass="101760">MQWRAPTGGEGLMGGKVIRFGGCELLPVQRQLSVHGQPVGLSGRAFELLLRLAEADGAVVSKDELMAAAWPGRIVEENTLEAQISLLRKALGNQRGALRTVSGRGYQLLMPAASDTLDVPLGVSSLVGRETALDELLACVRRQRLVTLVGPGGIGKTRLALECARRLAEAFPDLVCLADLTPLSSAEYVASTVAEALGLRPMGGGAPLARIAPVLGARRILLVLDNCEHLIDAAALAVVTLLHACPGVQVLATSREPLRVEDEYVYRVAPLEVPEPGASPEELGQASAVRLLEARLEHGGGTPMEPTDVALMSSICRRLDGIPLAIELAAARAAALGLVAVAERLDQRLDLLSGGSRLAAPRHQTLVATLDWSFDLLSAREQDVFRRLGVFAGAFSLEGAVAVGGAGLSTEGVLDCLASLVAKSLLVVAGSRDVVRYRLLETTRAYARSRLEGAAQLHHCRNLHAHYLLASFSAAEAHWELGDTETCGRCDELLEDLRQALAWAFSAPGDTALGIDLTVAALPFWMRRSLVGECLASATTALEKLATPDLFERKVMKLEAVRGKAQLYVGAAVETREAFGRCLQIARRLGDADYQSRALWGLWAHGYLNGPYDRNRAIAAEFSQLARDNPGLGDTLVAQRMEAMSQLCLGNLPGAERGLCDMLARYDDCAARRHAIRYAYDQKAVALCALAYLNWLRGRPERALDLLRQAECQAEASGHLASQWHVLTMSACPLGLLTGGVAGLQHAGRALLDARTWQPSDITGGAGQFWGGEFWHGLYRLWQGEEGAYETVIVPALAQLGEVRFASYLAPYTSALCELLAERGRLPEALRLIEEAVNHATRQFDLCSLPELTRCQGELLLRAAEGHWSGAGEGLLGEALLQARQAGMLGWELRAVTSLARLWMRQGKHTRAARELGEVLAGFDEGFDTQDLRTARELLAALVRG</sequence>
<dbReference type="GO" id="GO:0000160">
    <property type="term" value="P:phosphorelay signal transduction system"/>
    <property type="evidence" value="ECO:0007669"/>
    <property type="project" value="InterPro"/>
</dbReference>
<dbReference type="SMART" id="SM00862">
    <property type="entry name" value="Trans_reg_C"/>
    <property type="match status" value="1"/>
</dbReference>
<feature type="DNA-binding region" description="OmpR/PhoB-type" evidence="2">
    <location>
        <begin position="15"/>
        <end position="110"/>
    </location>
</feature>
<feature type="domain" description="OmpR/PhoB-type" evidence="3">
    <location>
        <begin position="15"/>
        <end position="110"/>
    </location>
</feature>
<reference evidence="4 5" key="1">
    <citation type="submission" date="2018-10" db="EMBL/GenBank/DDBJ databases">
        <title>An outbreak of IMP-63 producing strain in France.</title>
        <authorList>
            <person name="Bour M."/>
            <person name="Liapis E."/>
            <person name="Plesiat P."/>
        </authorList>
    </citation>
    <scope>NUCLEOTIDE SEQUENCE [LARGE SCALE GENOMIC DNA]</scope>
    <source>
        <strain evidence="4 5">12917</strain>
    </source>
</reference>
<dbReference type="EMBL" id="RJAI01000024">
    <property type="protein sequence ID" value="RNF90116.1"/>
    <property type="molecule type" value="Genomic_DNA"/>
</dbReference>
<name>A0A3M8TDV9_PSEPU</name>
<dbReference type="InterPro" id="IPR016032">
    <property type="entry name" value="Sig_transdc_resp-reg_C-effctor"/>
</dbReference>